<gene>
    <name evidence="2" type="ORF">E2C01_047429</name>
</gene>
<evidence type="ECO:0000313" key="2">
    <source>
        <dbReference type="EMBL" id="MPC53535.1"/>
    </source>
</evidence>
<evidence type="ECO:0000313" key="3">
    <source>
        <dbReference type="Proteomes" id="UP000324222"/>
    </source>
</evidence>
<keyword evidence="3" id="KW-1185">Reference proteome</keyword>
<feature type="region of interest" description="Disordered" evidence="1">
    <location>
        <begin position="1"/>
        <end position="34"/>
    </location>
</feature>
<dbReference type="AlphaFoldDB" id="A0A5B7G7W5"/>
<accession>A0A5B7G7W5</accession>
<comment type="caution">
    <text evidence="2">The sequence shown here is derived from an EMBL/GenBank/DDBJ whole genome shotgun (WGS) entry which is preliminary data.</text>
</comment>
<sequence>MRNKHKGGQEGQEGGCGEEWKKKTKEKLAKSNKKNLTKKTHLIASSLKEILERSEVRRSVASLRKPYWRSDRKL</sequence>
<reference evidence="2 3" key="1">
    <citation type="submission" date="2019-05" db="EMBL/GenBank/DDBJ databases">
        <title>Another draft genome of Portunus trituberculatus and its Hox gene families provides insights of decapod evolution.</title>
        <authorList>
            <person name="Jeong J.-H."/>
            <person name="Song I."/>
            <person name="Kim S."/>
            <person name="Choi T."/>
            <person name="Kim D."/>
            <person name="Ryu S."/>
            <person name="Kim W."/>
        </authorList>
    </citation>
    <scope>NUCLEOTIDE SEQUENCE [LARGE SCALE GENOMIC DNA]</scope>
    <source>
        <tissue evidence="2">Muscle</tissue>
    </source>
</reference>
<dbReference type="EMBL" id="VSRR010011698">
    <property type="protein sequence ID" value="MPC53535.1"/>
    <property type="molecule type" value="Genomic_DNA"/>
</dbReference>
<proteinExistence type="predicted"/>
<name>A0A5B7G7W5_PORTR</name>
<organism evidence="2 3">
    <name type="scientific">Portunus trituberculatus</name>
    <name type="common">Swimming crab</name>
    <name type="synonym">Neptunus trituberculatus</name>
    <dbReference type="NCBI Taxonomy" id="210409"/>
    <lineage>
        <taxon>Eukaryota</taxon>
        <taxon>Metazoa</taxon>
        <taxon>Ecdysozoa</taxon>
        <taxon>Arthropoda</taxon>
        <taxon>Crustacea</taxon>
        <taxon>Multicrustacea</taxon>
        <taxon>Malacostraca</taxon>
        <taxon>Eumalacostraca</taxon>
        <taxon>Eucarida</taxon>
        <taxon>Decapoda</taxon>
        <taxon>Pleocyemata</taxon>
        <taxon>Brachyura</taxon>
        <taxon>Eubrachyura</taxon>
        <taxon>Portunoidea</taxon>
        <taxon>Portunidae</taxon>
        <taxon>Portuninae</taxon>
        <taxon>Portunus</taxon>
    </lineage>
</organism>
<dbReference type="Proteomes" id="UP000324222">
    <property type="component" value="Unassembled WGS sequence"/>
</dbReference>
<evidence type="ECO:0000256" key="1">
    <source>
        <dbReference type="SAM" id="MobiDB-lite"/>
    </source>
</evidence>
<feature type="compositionally biased region" description="Basic and acidic residues" evidence="1">
    <location>
        <begin position="18"/>
        <end position="29"/>
    </location>
</feature>
<protein>
    <submittedName>
        <fullName evidence="2">Uncharacterized protein</fullName>
    </submittedName>
</protein>